<evidence type="ECO:0008006" key="4">
    <source>
        <dbReference type="Google" id="ProtNLM"/>
    </source>
</evidence>
<feature type="transmembrane region" description="Helical" evidence="1">
    <location>
        <begin position="109"/>
        <end position="129"/>
    </location>
</feature>
<name>A0A317CS58_9GAMM</name>
<evidence type="ECO:0000313" key="3">
    <source>
        <dbReference type="Proteomes" id="UP000245539"/>
    </source>
</evidence>
<keyword evidence="1" id="KW-0472">Membrane</keyword>
<dbReference type="Proteomes" id="UP000245539">
    <property type="component" value="Unassembled WGS sequence"/>
</dbReference>
<accession>A0A317CS58</accession>
<dbReference type="EMBL" id="QGKM01000013">
    <property type="protein sequence ID" value="PWQ99152.1"/>
    <property type="molecule type" value="Genomic_DNA"/>
</dbReference>
<sequence>MILRILAILFIISIFIPVEFHYLLGSLRIESYRIVLGLALVVSIINIKQVLDRADIVDVLLGIFIILATLSLMYNHGVQKGLESSGILAIEVLGSFYLARLFITTPKRYYSVNMAFVTILSLVLVFSLYEAFAQHRILHEWATKITGNNSLDYRLYTHYYIRFGIMRTTNLFAHPILYGTIGAIFFPFAILLVINKFKLVNLAKALALLVGMITTLSSAPLLSVVFQGATAALAHNWHGARRLWSSLIFFAFAGFLLINALSNRGFFAILISYLTFNPVTGYYRMLQWEHSMDDIANNPVMGIGLHDWTRPEWMNSSIDSFWLLVTMQHGVFAGFILLLCCFIAVFKVLGTLHKHHPAVKWMVSSWIMASMALILIGFTVDYFGKIQPMFFFVLGSISWAQYHEQLSDSVTRLSRIAQIKAAYKRKMK</sequence>
<keyword evidence="3" id="KW-1185">Reference proteome</keyword>
<feature type="transmembrane region" description="Helical" evidence="1">
    <location>
        <begin position="171"/>
        <end position="194"/>
    </location>
</feature>
<protein>
    <recommendedName>
        <fullName evidence="4">O-antigen ligase domain-containing protein</fullName>
    </recommendedName>
</protein>
<feature type="transmembrane region" description="Helical" evidence="1">
    <location>
        <begin position="321"/>
        <end position="346"/>
    </location>
</feature>
<proteinExistence type="predicted"/>
<dbReference type="OrthoDB" id="264250at2"/>
<feature type="transmembrane region" description="Helical" evidence="1">
    <location>
        <begin position="247"/>
        <end position="276"/>
    </location>
</feature>
<reference evidence="2 3" key="1">
    <citation type="submission" date="2018-05" db="EMBL/GenBank/DDBJ databases">
        <title>Leucothrix arctica sp. nov., isolated from Arctic seawater.</title>
        <authorList>
            <person name="Choi A."/>
            <person name="Baek K."/>
        </authorList>
    </citation>
    <scope>NUCLEOTIDE SEQUENCE [LARGE SCALE GENOMIC DNA]</scope>
    <source>
        <strain evidence="2 3">JCM 18388</strain>
    </source>
</reference>
<feature type="transmembrane region" description="Helical" evidence="1">
    <location>
        <begin position="31"/>
        <end position="50"/>
    </location>
</feature>
<feature type="transmembrane region" description="Helical" evidence="1">
    <location>
        <begin position="56"/>
        <end position="74"/>
    </location>
</feature>
<keyword evidence="1" id="KW-0812">Transmembrane</keyword>
<comment type="caution">
    <text evidence="2">The sequence shown here is derived from an EMBL/GenBank/DDBJ whole genome shotgun (WGS) entry which is preliminary data.</text>
</comment>
<feature type="transmembrane region" description="Helical" evidence="1">
    <location>
        <begin position="86"/>
        <end position="103"/>
    </location>
</feature>
<keyword evidence="1" id="KW-1133">Transmembrane helix</keyword>
<evidence type="ECO:0000256" key="1">
    <source>
        <dbReference type="SAM" id="Phobius"/>
    </source>
</evidence>
<evidence type="ECO:0000313" key="2">
    <source>
        <dbReference type="EMBL" id="PWQ99152.1"/>
    </source>
</evidence>
<dbReference type="RefSeq" id="WP_109836913.1">
    <property type="nucleotide sequence ID" value="NZ_QGKM01000013.1"/>
</dbReference>
<feature type="transmembrane region" description="Helical" evidence="1">
    <location>
        <begin position="206"/>
        <end position="226"/>
    </location>
</feature>
<dbReference type="AlphaFoldDB" id="A0A317CS58"/>
<feature type="transmembrane region" description="Helical" evidence="1">
    <location>
        <begin position="358"/>
        <end position="380"/>
    </location>
</feature>
<organism evidence="2 3">
    <name type="scientific">Leucothrix pacifica</name>
    <dbReference type="NCBI Taxonomy" id="1247513"/>
    <lineage>
        <taxon>Bacteria</taxon>
        <taxon>Pseudomonadati</taxon>
        <taxon>Pseudomonadota</taxon>
        <taxon>Gammaproteobacteria</taxon>
        <taxon>Thiotrichales</taxon>
        <taxon>Thiotrichaceae</taxon>
        <taxon>Leucothrix</taxon>
    </lineage>
</organism>
<gene>
    <name evidence="2" type="ORF">DKW60_06880</name>
</gene>
<feature type="transmembrane region" description="Helical" evidence="1">
    <location>
        <begin position="6"/>
        <end position="24"/>
    </location>
</feature>